<comment type="caution">
    <text evidence="10">The sequence shown here is derived from an EMBL/GenBank/DDBJ whole genome shotgun (WGS) entry which is preliminary data.</text>
</comment>
<proteinExistence type="inferred from homology"/>
<keyword evidence="6 9" id="KW-1133">Transmembrane helix</keyword>
<dbReference type="InParanoid" id="S7W6K1"/>
<dbReference type="GO" id="GO:0030134">
    <property type="term" value="C:COPII-coated ER to Golgi transport vesicle"/>
    <property type="evidence" value="ECO:0007669"/>
    <property type="project" value="TreeGrafter"/>
</dbReference>
<comment type="caution">
    <text evidence="9">Lacks conserved residue(s) required for the propagation of feature annotation.</text>
</comment>
<dbReference type="EMBL" id="ATCN01000786">
    <property type="protein sequence ID" value="EPR78440.1"/>
    <property type="molecule type" value="Genomic_DNA"/>
</dbReference>
<accession>S7W6K1</accession>
<evidence type="ECO:0000256" key="1">
    <source>
        <dbReference type="ARBA" id="ARBA00009727"/>
    </source>
</evidence>
<keyword evidence="5 9" id="KW-0653">Protein transport</keyword>
<dbReference type="GO" id="GO:0006888">
    <property type="term" value="P:endoplasmic reticulum to Golgi vesicle-mediated transport"/>
    <property type="evidence" value="ECO:0007669"/>
    <property type="project" value="UniProtKB-UniRule"/>
</dbReference>
<name>S7W6K1_SPRLO</name>
<dbReference type="GO" id="GO:0005789">
    <property type="term" value="C:endoplasmic reticulum membrane"/>
    <property type="evidence" value="ECO:0007669"/>
    <property type="project" value="UniProtKB-SubCell"/>
</dbReference>
<dbReference type="PANTHER" id="PTHR14083">
    <property type="entry name" value="YIP1 INTERACTING FACTOR HOMOLOG YIF1 PROTEIN"/>
    <property type="match status" value="1"/>
</dbReference>
<dbReference type="GO" id="GO:0015031">
    <property type="term" value="P:protein transport"/>
    <property type="evidence" value="ECO:0007669"/>
    <property type="project" value="UniProtKB-KW"/>
</dbReference>
<dbReference type="Pfam" id="PF03878">
    <property type="entry name" value="YIF1"/>
    <property type="match status" value="1"/>
</dbReference>
<dbReference type="InterPro" id="IPR005578">
    <property type="entry name" value="Yif1_fam"/>
</dbReference>
<dbReference type="VEuPathDB" id="MicrosporidiaDB:SLOPH_2078"/>
<dbReference type="HOGENOM" id="CLU_1587565_0_0_1"/>
<evidence type="ECO:0000256" key="2">
    <source>
        <dbReference type="ARBA" id="ARBA00022448"/>
    </source>
</evidence>
<evidence type="ECO:0000256" key="8">
    <source>
        <dbReference type="ARBA" id="ARBA00023136"/>
    </source>
</evidence>
<evidence type="ECO:0000256" key="9">
    <source>
        <dbReference type="RuleBase" id="RU368073"/>
    </source>
</evidence>
<dbReference type="GO" id="GO:0000139">
    <property type="term" value="C:Golgi membrane"/>
    <property type="evidence" value="ECO:0007669"/>
    <property type="project" value="UniProtKB-SubCell"/>
</dbReference>
<keyword evidence="11" id="KW-1185">Reference proteome</keyword>
<dbReference type="OrthoDB" id="337750at2759"/>
<dbReference type="PANTHER" id="PTHR14083:SF0">
    <property type="entry name" value="YIP1D-INTERACTING FACTOR 1, ISOFORM C"/>
    <property type="match status" value="1"/>
</dbReference>
<evidence type="ECO:0000256" key="4">
    <source>
        <dbReference type="ARBA" id="ARBA00022824"/>
    </source>
</evidence>
<gene>
    <name evidence="10" type="ORF">SLOPH_2078</name>
</gene>
<evidence type="ECO:0000256" key="5">
    <source>
        <dbReference type="ARBA" id="ARBA00022927"/>
    </source>
</evidence>
<dbReference type="GO" id="GO:0005793">
    <property type="term" value="C:endoplasmic reticulum-Golgi intermediate compartment"/>
    <property type="evidence" value="ECO:0007669"/>
    <property type="project" value="UniProtKB-UniRule"/>
</dbReference>
<keyword evidence="8 9" id="KW-0472">Membrane</keyword>
<dbReference type="STRING" id="1358809.S7W6K1"/>
<dbReference type="FunCoup" id="S7W6K1">
    <property type="interactions" value="99"/>
</dbReference>
<sequence>MNLHEAFINQSKEYMNKNIINKSYFNLSIFHPYFNITTESTLKKLLSIIYPYNQKSKHEIENNETTYTTKMHYIYNLELYIPIHSFITFLLIKIYLSNTIDIISKITVIEIIQNIITKILLYFYNISSIGILDIIAMNGYKYAYLTIIHILKMYNNTYKLFAKKYLWG</sequence>
<comment type="subcellular location">
    <subcellularLocation>
        <location evidence="9">Endoplasmic reticulum membrane</location>
        <topology evidence="9">Multi-pass membrane protein</topology>
    </subcellularLocation>
    <subcellularLocation>
        <location evidence="9">Golgi apparatus membrane</location>
        <topology evidence="9">Multi-pass membrane protein</topology>
    </subcellularLocation>
</comment>
<organism evidence="10 11">
    <name type="scientific">Spraguea lophii (strain 42_110)</name>
    <name type="common">Microsporidian parasite</name>
    <dbReference type="NCBI Taxonomy" id="1358809"/>
    <lineage>
        <taxon>Eukaryota</taxon>
        <taxon>Fungi</taxon>
        <taxon>Fungi incertae sedis</taxon>
        <taxon>Microsporidia</taxon>
        <taxon>Spragueidae</taxon>
        <taxon>Spraguea</taxon>
    </lineage>
</organism>
<evidence type="ECO:0000313" key="11">
    <source>
        <dbReference type="Proteomes" id="UP000014978"/>
    </source>
</evidence>
<evidence type="ECO:0000256" key="6">
    <source>
        <dbReference type="ARBA" id="ARBA00022989"/>
    </source>
</evidence>
<evidence type="ECO:0000313" key="10">
    <source>
        <dbReference type="EMBL" id="EPR78440.1"/>
    </source>
</evidence>
<dbReference type="Proteomes" id="UP000014978">
    <property type="component" value="Unassembled WGS sequence"/>
</dbReference>
<feature type="non-terminal residue" evidence="10">
    <location>
        <position position="168"/>
    </location>
</feature>
<dbReference type="AlphaFoldDB" id="S7W6K1"/>
<comment type="function">
    <text evidence="9">Has a role in transport between endoplasmic reticulum and Golgi.</text>
</comment>
<keyword evidence="3 9" id="KW-0812">Transmembrane</keyword>
<evidence type="ECO:0000256" key="7">
    <source>
        <dbReference type="ARBA" id="ARBA00023034"/>
    </source>
</evidence>
<feature type="transmembrane region" description="Helical" evidence="9">
    <location>
        <begin position="79"/>
        <end position="98"/>
    </location>
</feature>
<keyword evidence="4 9" id="KW-0256">Endoplasmic reticulum</keyword>
<protein>
    <recommendedName>
        <fullName evidence="9">Protein YIF1</fullName>
    </recommendedName>
</protein>
<comment type="similarity">
    <text evidence="1 9">Belongs to the YIF1 family.</text>
</comment>
<evidence type="ECO:0000256" key="3">
    <source>
        <dbReference type="ARBA" id="ARBA00022692"/>
    </source>
</evidence>
<keyword evidence="2 9" id="KW-0813">Transport</keyword>
<reference evidence="11" key="1">
    <citation type="journal article" date="2013" name="PLoS Genet.">
        <title>The genome of Spraguea lophii and the basis of host-microsporidian interactions.</title>
        <authorList>
            <person name="Campbell S.E."/>
            <person name="Williams T.A."/>
            <person name="Yousuf A."/>
            <person name="Soanes D.M."/>
            <person name="Paszkiewicz K.H."/>
            <person name="Williams B.A.P."/>
        </authorList>
    </citation>
    <scope>NUCLEOTIDE SEQUENCE [LARGE SCALE GENOMIC DNA]</scope>
    <source>
        <strain evidence="11">42_110</strain>
    </source>
</reference>
<keyword evidence="7 9" id="KW-0333">Golgi apparatus</keyword>